<dbReference type="InterPro" id="IPR006016">
    <property type="entry name" value="UspA"/>
</dbReference>
<dbReference type="SUPFAM" id="SSF52402">
    <property type="entry name" value="Adenine nucleotide alpha hydrolases-like"/>
    <property type="match status" value="1"/>
</dbReference>
<dbReference type="RefSeq" id="WP_128561819.1">
    <property type="nucleotide sequence ID" value="NZ_BPQH01000008.1"/>
</dbReference>
<evidence type="ECO:0000313" key="3">
    <source>
        <dbReference type="Proteomes" id="UP001055167"/>
    </source>
</evidence>
<gene>
    <name evidence="2" type="ORF">OPKNFCMD_2975</name>
</gene>
<organism evidence="2 3">
    <name type="scientific">Methylobacterium crusticola</name>
    <dbReference type="NCBI Taxonomy" id="1697972"/>
    <lineage>
        <taxon>Bacteria</taxon>
        <taxon>Pseudomonadati</taxon>
        <taxon>Pseudomonadota</taxon>
        <taxon>Alphaproteobacteria</taxon>
        <taxon>Hyphomicrobiales</taxon>
        <taxon>Methylobacteriaceae</taxon>
        <taxon>Methylobacterium</taxon>
    </lineage>
</organism>
<feature type="domain" description="UspA" evidence="1">
    <location>
        <begin position="214"/>
        <end position="279"/>
    </location>
</feature>
<dbReference type="CDD" id="cd00293">
    <property type="entry name" value="USP-like"/>
    <property type="match status" value="1"/>
</dbReference>
<sequence length="280" mass="29588">MKTLLVPVARHALLDSVLETAVLTARRFDASIEGFGLRPALAEYVPVDMVGGMTWVRDEETDLVEARDCGGLFTAFMERCGIPREAAGTSTAGPRYRWLPDAAPGDGFLAQHARLFNATVVGRPGGGENAPRMTTLEAALFESGRPLVIAPPATPAGIGETVVIAWNGSTETARAMAFAGPFLRKAARIEVLAVETAMVPGPSAEQMAAALNREGLSAQGRTLPAGRRTPGEIFLAEAEAIGCDLLVKGAYTQSRLRQMIFGGPTSHILAHATMPVLMAH</sequence>
<keyword evidence="3" id="KW-1185">Reference proteome</keyword>
<dbReference type="EMBL" id="BPQH01000008">
    <property type="protein sequence ID" value="GJD50238.1"/>
    <property type="molecule type" value="Genomic_DNA"/>
</dbReference>
<reference evidence="2" key="2">
    <citation type="submission" date="2021-08" db="EMBL/GenBank/DDBJ databases">
        <authorList>
            <person name="Tani A."/>
            <person name="Ola A."/>
            <person name="Ogura Y."/>
            <person name="Katsura K."/>
            <person name="Hayashi T."/>
        </authorList>
    </citation>
    <scope>NUCLEOTIDE SEQUENCE</scope>
    <source>
        <strain evidence="2">KCTC 52305</strain>
    </source>
</reference>
<protein>
    <recommendedName>
        <fullName evidence="1">UspA domain-containing protein</fullName>
    </recommendedName>
</protein>
<dbReference type="Proteomes" id="UP001055167">
    <property type="component" value="Unassembled WGS sequence"/>
</dbReference>
<reference evidence="2" key="1">
    <citation type="journal article" date="2021" name="Front. Microbiol.">
        <title>Comprehensive Comparative Genomics and Phenotyping of Methylobacterium Species.</title>
        <authorList>
            <person name="Alessa O."/>
            <person name="Ogura Y."/>
            <person name="Fujitani Y."/>
            <person name="Takami H."/>
            <person name="Hayashi T."/>
            <person name="Sahin N."/>
            <person name="Tani A."/>
        </authorList>
    </citation>
    <scope>NUCLEOTIDE SEQUENCE</scope>
    <source>
        <strain evidence="2">KCTC 52305</strain>
    </source>
</reference>
<name>A0ABQ4QYB1_9HYPH</name>
<evidence type="ECO:0000313" key="2">
    <source>
        <dbReference type="EMBL" id="GJD50238.1"/>
    </source>
</evidence>
<dbReference type="Pfam" id="PF00582">
    <property type="entry name" value="Usp"/>
    <property type="match status" value="1"/>
</dbReference>
<dbReference type="Gene3D" id="3.40.50.12370">
    <property type="match status" value="1"/>
</dbReference>
<proteinExistence type="predicted"/>
<evidence type="ECO:0000259" key="1">
    <source>
        <dbReference type="Pfam" id="PF00582"/>
    </source>
</evidence>
<accession>A0ABQ4QYB1</accession>
<comment type="caution">
    <text evidence="2">The sequence shown here is derived from an EMBL/GenBank/DDBJ whole genome shotgun (WGS) entry which is preliminary data.</text>
</comment>